<protein>
    <submittedName>
        <fullName evidence="3">Glycosyltransferase family 1 protein</fullName>
    </submittedName>
</protein>
<name>A0A7C3UGH5_9EURY</name>
<dbReference type="SUPFAM" id="SSF53756">
    <property type="entry name" value="UDP-Glycosyltransferase/glycogen phosphorylase"/>
    <property type="match status" value="1"/>
</dbReference>
<accession>A0A7C3UGH5</accession>
<feature type="domain" description="Glycosyltransferase subfamily 4-like N-terminal" evidence="2">
    <location>
        <begin position="14"/>
        <end position="178"/>
    </location>
</feature>
<comment type="caution">
    <text evidence="3">The sequence shown here is derived from an EMBL/GenBank/DDBJ whole genome shotgun (WGS) entry which is preliminary data.</text>
</comment>
<feature type="domain" description="Glycosyl transferase family 1" evidence="1">
    <location>
        <begin position="197"/>
        <end position="352"/>
    </location>
</feature>
<evidence type="ECO:0000313" key="3">
    <source>
        <dbReference type="EMBL" id="HGE65628.1"/>
    </source>
</evidence>
<gene>
    <name evidence="3" type="ORF">ENX77_00585</name>
</gene>
<organism evidence="3">
    <name type="scientific">Geoglobus ahangari</name>
    <dbReference type="NCBI Taxonomy" id="113653"/>
    <lineage>
        <taxon>Archaea</taxon>
        <taxon>Methanobacteriati</taxon>
        <taxon>Methanobacteriota</taxon>
        <taxon>Archaeoglobi</taxon>
        <taxon>Archaeoglobales</taxon>
        <taxon>Archaeoglobaceae</taxon>
        <taxon>Geoglobus</taxon>
    </lineage>
</organism>
<dbReference type="AlphaFoldDB" id="A0A7C3UGH5"/>
<proteinExistence type="predicted"/>
<evidence type="ECO:0000259" key="2">
    <source>
        <dbReference type="Pfam" id="PF13439"/>
    </source>
</evidence>
<dbReference type="EMBL" id="DTPI01000005">
    <property type="protein sequence ID" value="HGE65628.1"/>
    <property type="molecule type" value="Genomic_DNA"/>
</dbReference>
<dbReference type="Gene3D" id="3.40.50.2000">
    <property type="entry name" value="Glycogen Phosphorylase B"/>
    <property type="match status" value="2"/>
</dbReference>
<evidence type="ECO:0000259" key="1">
    <source>
        <dbReference type="Pfam" id="PF00534"/>
    </source>
</evidence>
<dbReference type="GO" id="GO:0016757">
    <property type="term" value="F:glycosyltransferase activity"/>
    <property type="evidence" value="ECO:0007669"/>
    <property type="project" value="InterPro"/>
</dbReference>
<dbReference type="InterPro" id="IPR001296">
    <property type="entry name" value="Glyco_trans_1"/>
</dbReference>
<dbReference type="CDD" id="cd03801">
    <property type="entry name" value="GT4_PimA-like"/>
    <property type="match status" value="1"/>
</dbReference>
<reference evidence="3" key="1">
    <citation type="journal article" date="2020" name="mSystems">
        <title>Genome- and Community-Level Interaction Insights into Carbon Utilization and Element Cycling Functions of Hydrothermarchaeota in Hydrothermal Sediment.</title>
        <authorList>
            <person name="Zhou Z."/>
            <person name="Liu Y."/>
            <person name="Xu W."/>
            <person name="Pan J."/>
            <person name="Luo Z.H."/>
            <person name="Li M."/>
        </authorList>
    </citation>
    <scope>NUCLEOTIDE SEQUENCE [LARGE SCALE GENOMIC DNA]</scope>
    <source>
        <strain evidence="3">SpSt-97</strain>
    </source>
</reference>
<dbReference type="Pfam" id="PF13439">
    <property type="entry name" value="Glyco_transf_4"/>
    <property type="match status" value="1"/>
</dbReference>
<keyword evidence="3" id="KW-0808">Transferase</keyword>
<dbReference type="Pfam" id="PF00534">
    <property type="entry name" value="Glycos_transf_1"/>
    <property type="match status" value="1"/>
</dbReference>
<dbReference type="InterPro" id="IPR028098">
    <property type="entry name" value="Glyco_trans_4-like_N"/>
</dbReference>
<dbReference type="PANTHER" id="PTHR12526">
    <property type="entry name" value="GLYCOSYLTRANSFERASE"/>
    <property type="match status" value="1"/>
</dbReference>
<sequence>MRILQTPVRFYPFIGGVENHVYYLSKMLVKMGHEVIIICANEPKSEKTEVIDGIKVRRLSYVGKIANTNVTPKLPITLLKEDFDVLHTHLPTPWSADWSAIISKIKRKPLIVTYHNDITGNGIAKYIAKFYNYSALRFLLKAANRIIITQPRYFEFSPFLKNYKNKLEIIPNGVDTEKFIPIKSTKSKNNGNTVFFLSLLDEFHRYKGLDYLLKALKIVKKEIKDVKLIVGGRGKLMAEYKNIAKSLGLDSNVEFHGFIPEEKIVEYYNMCKVFVLPSTSSTQEGFGIVLLEALSCETPVISTEVVGIAEDVKKYEAGIIVPPKNPEALAEAIIKLLSDEDLAKKMGKNGRKLVEEKYTWERVAEMTEKVYEQVVNGGDSIGDL</sequence>